<evidence type="ECO:0000313" key="3">
    <source>
        <dbReference type="Proteomes" id="UP001207626"/>
    </source>
</evidence>
<dbReference type="InterPro" id="IPR001387">
    <property type="entry name" value="Cro/C1-type_HTH"/>
</dbReference>
<gene>
    <name evidence="2" type="ORF">M5X09_08360</name>
</gene>
<dbReference type="PROSITE" id="PS50943">
    <property type="entry name" value="HTH_CROC1"/>
    <property type="match status" value="1"/>
</dbReference>
<keyword evidence="3" id="KW-1185">Reference proteome</keyword>
<sequence length="69" mass="8193">MFRLKLDEILKQKDISMYKLHQMTGIRPNTVSDLVNNKAKHWSLDVLDKIYKALELESVLELIEYVEDE</sequence>
<dbReference type="Gene3D" id="1.10.260.40">
    <property type="entry name" value="lambda repressor-like DNA-binding domains"/>
    <property type="match status" value="1"/>
</dbReference>
<dbReference type="Pfam" id="PF13443">
    <property type="entry name" value="HTH_26"/>
    <property type="match status" value="1"/>
</dbReference>
<dbReference type="InterPro" id="IPR010982">
    <property type="entry name" value="Lambda_DNA-bd_dom_sf"/>
</dbReference>
<dbReference type="Proteomes" id="UP001207626">
    <property type="component" value="Unassembled WGS sequence"/>
</dbReference>
<reference evidence="2 3" key="1">
    <citation type="submission" date="2022-05" db="EMBL/GenBank/DDBJ databases">
        <title>Genome Sequencing of Bee-Associated Microbes.</title>
        <authorList>
            <person name="Dunlap C."/>
        </authorList>
    </citation>
    <scope>NUCLEOTIDE SEQUENCE [LARGE SCALE GENOMIC DNA]</scope>
    <source>
        <strain evidence="2 3">NRRL NRS-1438</strain>
    </source>
</reference>
<evidence type="ECO:0000259" key="1">
    <source>
        <dbReference type="PROSITE" id="PS50943"/>
    </source>
</evidence>
<dbReference type="CDD" id="cd00093">
    <property type="entry name" value="HTH_XRE"/>
    <property type="match status" value="1"/>
</dbReference>
<proteinExistence type="predicted"/>
<organism evidence="2 3">
    <name type="scientific">Paenibacillus apiarius</name>
    <dbReference type="NCBI Taxonomy" id="46240"/>
    <lineage>
        <taxon>Bacteria</taxon>
        <taxon>Bacillati</taxon>
        <taxon>Bacillota</taxon>
        <taxon>Bacilli</taxon>
        <taxon>Bacillales</taxon>
        <taxon>Paenibacillaceae</taxon>
        <taxon>Paenibacillus</taxon>
    </lineage>
</organism>
<dbReference type="EMBL" id="JAMDLW010000009">
    <property type="protein sequence ID" value="MCY9519693.1"/>
    <property type="molecule type" value="Genomic_DNA"/>
</dbReference>
<evidence type="ECO:0000313" key="2">
    <source>
        <dbReference type="EMBL" id="MCY9519693.1"/>
    </source>
</evidence>
<dbReference type="SUPFAM" id="SSF47413">
    <property type="entry name" value="lambda repressor-like DNA-binding domains"/>
    <property type="match status" value="1"/>
</dbReference>
<dbReference type="RefSeq" id="WP_268601121.1">
    <property type="nucleotide sequence ID" value="NZ_JAMDLV010000006.1"/>
</dbReference>
<accession>A0ABT4DTT4</accession>
<comment type="caution">
    <text evidence="2">The sequence shown here is derived from an EMBL/GenBank/DDBJ whole genome shotgun (WGS) entry which is preliminary data.</text>
</comment>
<protein>
    <submittedName>
        <fullName evidence="2">Helix-turn-helix transcriptional regulator</fullName>
    </submittedName>
</protein>
<feature type="domain" description="HTH cro/C1-type" evidence="1">
    <location>
        <begin position="6"/>
        <end position="62"/>
    </location>
</feature>
<name>A0ABT4DTT4_9BACL</name>